<feature type="chain" id="PRO_5045643347" evidence="2">
    <location>
        <begin position="23"/>
        <end position="456"/>
    </location>
</feature>
<keyword evidence="4" id="KW-1185">Reference proteome</keyword>
<sequence length="456" mass="51515">MAKFTTTIIFSLFLFVSSFANAVNVNPVSIPVDGKQVNPVPKLAFLKNFEGSNQVKLLNNRFRVDYEVDELLMLFFRKHGSKPIVLVRPDGSKLYTRDADGINLEWHADVNFDLIRIKNPIAGPWQALGMIEKDSKVLVLSEVELIVDKLPDLIFQYEVLKAEAKIVNAQEIISESGFRSVVRVRSALYSTNDLDQENFGADLYRLGEFFDDGKGLDEKPNDGVFTLSYYIDVVTGTWMPKYTLEAELFGREIEHEPITVLPSPISYKVKLAGPNERYHYVTIEADPMYIEADKLMFQGLIEFPNGETQTFSLSEQHIRELEIFQSEFGTFKITTEVFGNDLSGRDFKLKLPVYEIVTTGPEIEAEILPEMSQEQLLSEKAVEVVPVEVEPELSIGLVILINLIILVIGFIIIWVVVLNKAFPNPMNLIKLIKLKKSGGDKSAGKKKIKKRSIKTA</sequence>
<keyword evidence="1" id="KW-1133">Transmembrane helix</keyword>
<evidence type="ECO:0000313" key="3">
    <source>
        <dbReference type="EMBL" id="MDC2888221.1"/>
    </source>
</evidence>
<evidence type="ECO:0000313" key="4">
    <source>
        <dbReference type="Proteomes" id="UP001528411"/>
    </source>
</evidence>
<dbReference type="RefSeq" id="WP_272179896.1">
    <property type="nucleotide sequence ID" value="NZ_JAQOMS010000002.1"/>
</dbReference>
<keyword evidence="2" id="KW-0732">Signal</keyword>
<name>A0ABT5F9Z7_9GAMM</name>
<keyword evidence="1" id="KW-0472">Membrane</keyword>
<comment type="caution">
    <text evidence="3">The sequence shown here is derived from an EMBL/GenBank/DDBJ whole genome shotgun (WGS) entry which is preliminary data.</text>
</comment>
<dbReference type="Proteomes" id="UP001528411">
    <property type="component" value="Unassembled WGS sequence"/>
</dbReference>
<keyword evidence="1" id="KW-0812">Transmembrane</keyword>
<organism evidence="3 4">
    <name type="scientific">Psychrosphaera algicola</name>
    <dbReference type="NCBI Taxonomy" id="3023714"/>
    <lineage>
        <taxon>Bacteria</taxon>
        <taxon>Pseudomonadati</taxon>
        <taxon>Pseudomonadota</taxon>
        <taxon>Gammaproteobacteria</taxon>
        <taxon>Alteromonadales</taxon>
        <taxon>Pseudoalteromonadaceae</taxon>
        <taxon>Psychrosphaera</taxon>
    </lineage>
</organism>
<accession>A0ABT5F9Z7</accession>
<protein>
    <submittedName>
        <fullName evidence="3">TIGR03503 family protein</fullName>
    </submittedName>
</protein>
<dbReference type="InterPro" id="IPR020010">
    <property type="entry name" value="CHP03503"/>
</dbReference>
<feature type="signal peptide" evidence="2">
    <location>
        <begin position="1"/>
        <end position="22"/>
    </location>
</feature>
<reference evidence="3 4" key="1">
    <citation type="submission" date="2023-01" db="EMBL/GenBank/DDBJ databases">
        <title>Psychrosphaera sp. nov., isolated from marine algae.</title>
        <authorList>
            <person name="Bayburt H."/>
            <person name="Choi B.J."/>
            <person name="Kim J.M."/>
            <person name="Choi D.G."/>
            <person name="Jeon C.O."/>
        </authorList>
    </citation>
    <scope>NUCLEOTIDE SEQUENCE [LARGE SCALE GENOMIC DNA]</scope>
    <source>
        <strain evidence="3 4">G1-22</strain>
    </source>
</reference>
<dbReference type="EMBL" id="JAQOMS010000002">
    <property type="protein sequence ID" value="MDC2888221.1"/>
    <property type="molecule type" value="Genomic_DNA"/>
</dbReference>
<gene>
    <name evidence="3" type="ORF">PN838_04755</name>
</gene>
<evidence type="ECO:0000256" key="1">
    <source>
        <dbReference type="SAM" id="Phobius"/>
    </source>
</evidence>
<evidence type="ECO:0000256" key="2">
    <source>
        <dbReference type="SAM" id="SignalP"/>
    </source>
</evidence>
<dbReference type="NCBIfam" id="TIGR03503">
    <property type="entry name" value="TIGR03503 family protein"/>
    <property type="match status" value="1"/>
</dbReference>
<feature type="transmembrane region" description="Helical" evidence="1">
    <location>
        <begin position="393"/>
        <end position="418"/>
    </location>
</feature>
<proteinExistence type="predicted"/>